<dbReference type="RefSeq" id="WP_252821737.1">
    <property type="nucleotide sequence ID" value="NZ_JAMXQS010000009.1"/>
</dbReference>
<dbReference type="PANTHER" id="PTHR43130:SF3">
    <property type="entry name" value="HTH-TYPE TRANSCRIPTIONAL REGULATOR RV1931C"/>
    <property type="match status" value="1"/>
</dbReference>
<keyword evidence="2" id="KW-0238">DNA-binding</keyword>
<evidence type="ECO:0000259" key="4">
    <source>
        <dbReference type="PROSITE" id="PS01124"/>
    </source>
</evidence>
<name>A0ABT1CCY3_9HYPH</name>
<evidence type="ECO:0000256" key="2">
    <source>
        <dbReference type="ARBA" id="ARBA00023125"/>
    </source>
</evidence>
<reference evidence="5 6" key="1">
    <citation type="submission" date="2022-06" db="EMBL/GenBank/DDBJ databases">
        <title>Mesorhizobium sp. strain RP14 Genome sequencing and assembly.</title>
        <authorList>
            <person name="Kim I."/>
        </authorList>
    </citation>
    <scope>NUCLEOTIDE SEQUENCE [LARGE SCALE GENOMIC DNA]</scope>
    <source>
        <strain evidence="6">RP14(2022)</strain>
    </source>
</reference>
<dbReference type="SUPFAM" id="SSF52317">
    <property type="entry name" value="Class I glutamine amidotransferase-like"/>
    <property type="match status" value="1"/>
</dbReference>
<evidence type="ECO:0000313" key="6">
    <source>
        <dbReference type="Proteomes" id="UP001205906"/>
    </source>
</evidence>
<protein>
    <submittedName>
        <fullName evidence="5">GlxA family transcriptional regulator</fullName>
    </submittedName>
</protein>
<keyword evidence="6" id="KW-1185">Reference proteome</keyword>
<dbReference type="InterPro" id="IPR020449">
    <property type="entry name" value="Tscrpt_reg_AraC-type_HTH"/>
</dbReference>
<organism evidence="5 6">
    <name type="scientific">Mesorhizobium liriopis</name>
    <dbReference type="NCBI Taxonomy" id="2953882"/>
    <lineage>
        <taxon>Bacteria</taxon>
        <taxon>Pseudomonadati</taxon>
        <taxon>Pseudomonadota</taxon>
        <taxon>Alphaproteobacteria</taxon>
        <taxon>Hyphomicrobiales</taxon>
        <taxon>Phyllobacteriaceae</taxon>
        <taxon>Mesorhizobium</taxon>
    </lineage>
</organism>
<dbReference type="Proteomes" id="UP001205906">
    <property type="component" value="Unassembled WGS sequence"/>
</dbReference>
<accession>A0ABT1CCY3</accession>
<dbReference type="Pfam" id="PF01965">
    <property type="entry name" value="DJ-1_PfpI"/>
    <property type="match status" value="1"/>
</dbReference>
<proteinExistence type="predicted"/>
<dbReference type="InterPro" id="IPR029062">
    <property type="entry name" value="Class_I_gatase-like"/>
</dbReference>
<dbReference type="Gene3D" id="1.10.10.60">
    <property type="entry name" value="Homeodomain-like"/>
    <property type="match status" value="1"/>
</dbReference>
<evidence type="ECO:0000256" key="1">
    <source>
        <dbReference type="ARBA" id="ARBA00023015"/>
    </source>
</evidence>
<dbReference type="PANTHER" id="PTHR43130">
    <property type="entry name" value="ARAC-FAMILY TRANSCRIPTIONAL REGULATOR"/>
    <property type="match status" value="1"/>
</dbReference>
<feature type="domain" description="HTH araC/xylS-type" evidence="4">
    <location>
        <begin position="222"/>
        <end position="320"/>
    </location>
</feature>
<dbReference type="InterPro" id="IPR018060">
    <property type="entry name" value="HTH_AraC"/>
</dbReference>
<evidence type="ECO:0000313" key="5">
    <source>
        <dbReference type="EMBL" id="MCO6051801.1"/>
    </source>
</evidence>
<dbReference type="Pfam" id="PF12833">
    <property type="entry name" value="HTH_18"/>
    <property type="match status" value="1"/>
</dbReference>
<comment type="caution">
    <text evidence="5">The sequence shown here is derived from an EMBL/GenBank/DDBJ whole genome shotgun (WGS) entry which is preliminary data.</text>
</comment>
<dbReference type="InterPro" id="IPR052158">
    <property type="entry name" value="INH-QAR"/>
</dbReference>
<dbReference type="InterPro" id="IPR002818">
    <property type="entry name" value="DJ-1/PfpI"/>
</dbReference>
<dbReference type="PRINTS" id="PR00032">
    <property type="entry name" value="HTHARAC"/>
</dbReference>
<dbReference type="InterPro" id="IPR009057">
    <property type="entry name" value="Homeodomain-like_sf"/>
</dbReference>
<keyword evidence="1" id="KW-0805">Transcription regulation</keyword>
<evidence type="ECO:0000256" key="3">
    <source>
        <dbReference type="ARBA" id="ARBA00023163"/>
    </source>
</evidence>
<dbReference type="PROSITE" id="PS01124">
    <property type="entry name" value="HTH_ARAC_FAMILY_2"/>
    <property type="match status" value="1"/>
</dbReference>
<dbReference type="SMART" id="SM00342">
    <property type="entry name" value="HTH_ARAC"/>
    <property type="match status" value="1"/>
</dbReference>
<keyword evidence="3" id="KW-0804">Transcription</keyword>
<sequence length="329" mass="35563">MSDQDAMRVGFILTPSYALMSLASAVEPLRAANLLAGCELYRVSFLSVAGGFMASTAGGGFMTAPLAAAMQSEADIPDLVFVVAGGNPMLFADAELDRSLRQLQRKRVALGGISGGPAILAKAGLMEGRRFTVHWEHLDALREYAPDLLLEHALYVIDRDRYSCAGGVAAIDMMGALIARQHGASFARDVSDWFIHPGLRKADQPQLEQAGQRLGFPHPVLEAAVELMSTHIADPLSPEQIASLSGVGLRQLQRLFAERLGARMMVFYRDLRLAKADQLLQQTALPVLEIALMSGFASAAHFSRAFAEKYGAAPRERRRAALKMPSATQ</sequence>
<dbReference type="CDD" id="cd03136">
    <property type="entry name" value="GATase1_AraC_ArgR_like"/>
    <property type="match status" value="1"/>
</dbReference>
<gene>
    <name evidence="5" type="ORF">NGM99_18610</name>
</gene>
<dbReference type="Gene3D" id="3.40.50.880">
    <property type="match status" value="1"/>
</dbReference>
<dbReference type="SUPFAM" id="SSF46689">
    <property type="entry name" value="Homeodomain-like"/>
    <property type="match status" value="2"/>
</dbReference>
<dbReference type="EMBL" id="JAMXQS010000009">
    <property type="protein sequence ID" value="MCO6051801.1"/>
    <property type="molecule type" value="Genomic_DNA"/>
</dbReference>